<comment type="caution">
    <text evidence="1">The sequence shown here is derived from an EMBL/GenBank/DDBJ whole genome shotgun (WGS) entry which is preliminary data.</text>
</comment>
<protein>
    <submittedName>
        <fullName evidence="1">Uncharacterized protein</fullName>
    </submittedName>
</protein>
<accession>A0A1J5NYP6</accession>
<sequence length="57" mass="6500">MFGNPNMLQRRWFGSPTTLKPDLSGGLKKDLIWLRVSRSSEVNHFGNATCTTLIHRN</sequence>
<gene>
    <name evidence="1" type="ORF">GALL_545730</name>
</gene>
<dbReference type="AlphaFoldDB" id="A0A1J5NYP6"/>
<reference evidence="1" key="1">
    <citation type="submission" date="2016-10" db="EMBL/GenBank/DDBJ databases">
        <title>Sequence of Gallionella enrichment culture.</title>
        <authorList>
            <person name="Poehlein A."/>
            <person name="Muehling M."/>
            <person name="Daniel R."/>
        </authorList>
    </citation>
    <scope>NUCLEOTIDE SEQUENCE</scope>
</reference>
<name>A0A1J5NYP6_9ZZZZ</name>
<proteinExistence type="predicted"/>
<dbReference type="EMBL" id="MLJW01008606">
    <property type="protein sequence ID" value="OIQ63882.1"/>
    <property type="molecule type" value="Genomic_DNA"/>
</dbReference>
<evidence type="ECO:0000313" key="1">
    <source>
        <dbReference type="EMBL" id="OIQ63882.1"/>
    </source>
</evidence>
<organism evidence="1">
    <name type="scientific">mine drainage metagenome</name>
    <dbReference type="NCBI Taxonomy" id="410659"/>
    <lineage>
        <taxon>unclassified sequences</taxon>
        <taxon>metagenomes</taxon>
        <taxon>ecological metagenomes</taxon>
    </lineage>
</organism>